<proteinExistence type="inferred from homology"/>
<organism evidence="4 5">
    <name type="scientific">[Candida] railenensis</name>
    <dbReference type="NCBI Taxonomy" id="45579"/>
    <lineage>
        <taxon>Eukaryota</taxon>
        <taxon>Fungi</taxon>
        <taxon>Dikarya</taxon>
        <taxon>Ascomycota</taxon>
        <taxon>Saccharomycotina</taxon>
        <taxon>Pichiomycetes</taxon>
        <taxon>Debaryomycetaceae</taxon>
        <taxon>Kurtzmaniella</taxon>
    </lineage>
</organism>
<dbReference type="GO" id="GO:0000724">
    <property type="term" value="P:double-strand break repair via homologous recombination"/>
    <property type="evidence" value="ECO:0007669"/>
    <property type="project" value="TreeGrafter"/>
</dbReference>
<protein>
    <recommendedName>
        <fullName evidence="2">26S proteasome complex subunit SEM1</fullName>
    </recommendedName>
</protein>
<keyword evidence="2 4" id="KW-0647">Proteasome</keyword>
<evidence type="ECO:0000256" key="2">
    <source>
        <dbReference type="RuleBase" id="RU369057"/>
    </source>
</evidence>
<dbReference type="AlphaFoldDB" id="A0A9P0QLM2"/>
<evidence type="ECO:0000256" key="3">
    <source>
        <dbReference type="SAM" id="MobiDB-lite"/>
    </source>
</evidence>
<reference evidence="4" key="1">
    <citation type="submission" date="2022-03" db="EMBL/GenBank/DDBJ databases">
        <authorList>
            <person name="Legras J.-L."/>
            <person name="Devillers H."/>
            <person name="Grondin C."/>
        </authorList>
    </citation>
    <scope>NUCLEOTIDE SEQUENCE</scope>
    <source>
        <strain evidence="4">CLIB 1423</strain>
    </source>
</reference>
<sequence length="72" mass="8485">MSEANQTEPKIIKTLEEDDEFEDFPDDTKWSSEAKSINNPAHLWEEDWEDDDSNDAFAQQLREELKKAQKQV</sequence>
<evidence type="ECO:0000313" key="5">
    <source>
        <dbReference type="Proteomes" id="UP000837801"/>
    </source>
</evidence>
<dbReference type="GO" id="GO:0005634">
    <property type="term" value="C:nucleus"/>
    <property type="evidence" value="ECO:0007669"/>
    <property type="project" value="UniProtKB-SubCell"/>
</dbReference>
<comment type="function">
    <text evidence="2">Component of the 26S proteasome, a multiprotein complex involved in the ATP-dependent degradation of ubiquitinated proteins.</text>
</comment>
<comment type="similarity">
    <text evidence="1 2">Belongs to the DSS1/SEM1 family.</text>
</comment>
<evidence type="ECO:0000256" key="1">
    <source>
        <dbReference type="ARBA" id="ARBA00034491"/>
    </source>
</evidence>
<gene>
    <name evidence="4" type="ORF">CLIB1423_03S05930</name>
</gene>
<keyword evidence="2" id="KW-0539">Nucleus</keyword>
<feature type="region of interest" description="Disordered" evidence="3">
    <location>
        <begin position="17"/>
        <end position="36"/>
    </location>
</feature>
<comment type="subcellular location">
    <subcellularLocation>
        <location evidence="2">Nucleus</location>
    </subcellularLocation>
</comment>
<dbReference type="GO" id="GO:0008541">
    <property type="term" value="C:proteasome regulatory particle, lid subcomplex"/>
    <property type="evidence" value="ECO:0007669"/>
    <property type="project" value="UniProtKB-UniRule"/>
</dbReference>
<evidence type="ECO:0000313" key="4">
    <source>
        <dbReference type="EMBL" id="CAH2351421.1"/>
    </source>
</evidence>
<keyword evidence="5" id="KW-1185">Reference proteome</keyword>
<dbReference type="Pfam" id="PF05160">
    <property type="entry name" value="DSS1_SEM1"/>
    <property type="match status" value="1"/>
</dbReference>
<name>A0A9P0QLM2_9ASCO</name>
<dbReference type="SMART" id="SM01385">
    <property type="entry name" value="DSS1_SEM1"/>
    <property type="match status" value="1"/>
</dbReference>
<dbReference type="Proteomes" id="UP000837801">
    <property type="component" value="Unassembled WGS sequence"/>
</dbReference>
<dbReference type="EMBL" id="CAKXYY010000003">
    <property type="protein sequence ID" value="CAH2351421.1"/>
    <property type="molecule type" value="Genomic_DNA"/>
</dbReference>
<dbReference type="GO" id="GO:0006406">
    <property type="term" value="P:mRNA export from nucleus"/>
    <property type="evidence" value="ECO:0007669"/>
    <property type="project" value="UniProtKB-UniRule"/>
</dbReference>
<accession>A0A9P0QLM2</accession>
<dbReference type="InterPro" id="IPR007834">
    <property type="entry name" value="DSS1_SEM1"/>
</dbReference>
<comment type="caution">
    <text evidence="4">The sequence shown here is derived from an EMBL/GenBank/DDBJ whole genome shotgun (WGS) entry which is preliminary data.</text>
</comment>
<dbReference type="PANTHER" id="PTHR16771">
    <property type="entry name" value="26 PROTEASOME COMPLEX SUBUNIT DSS1"/>
    <property type="match status" value="1"/>
</dbReference>
<dbReference type="GO" id="GO:0043248">
    <property type="term" value="P:proteasome assembly"/>
    <property type="evidence" value="ECO:0007669"/>
    <property type="project" value="UniProtKB-UniRule"/>
</dbReference>
<dbReference type="PANTHER" id="PTHR16771:SF0">
    <property type="entry name" value="26S PROTEASOME COMPLEX SUBUNIT SEM1"/>
    <property type="match status" value="1"/>
</dbReference>